<evidence type="ECO:0000256" key="1">
    <source>
        <dbReference type="ARBA" id="ARBA00004245"/>
    </source>
</evidence>
<organism evidence="8">
    <name type="scientific">Hexamita inflata</name>
    <dbReference type="NCBI Taxonomy" id="28002"/>
    <lineage>
        <taxon>Eukaryota</taxon>
        <taxon>Metamonada</taxon>
        <taxon>Diplomonadida</taxon>
        <taxon>Hexamitidae</taxon>
        <taxon>Hexamitinae</taxon>
        <taxon>Hexamita</taxon>
    </lineage>
</organism>
<dbReference type="GO" id="GO:0005524">
    <property type="term" value="F:ATP binding"/>
    <property type="evidence" value="ECO:0007669"/>
    <property type="project" value="UniProtKB-KW"/>
</dbReference>
<dbReference type="EMBL" id="CATOUU010001165">
    <property type="protein sequence ID" value="CAI9975204.1"/>
    <property type="molecule type" value="Genomic_DNA"/>
</dbReference>
<dbReference type="PRINTS" id="PR00190">
    <property type="entry name" value="ACTIN"/>
</dbReference>
<keyword evidence="5" id="KW-0206">Cytoskeleton</keyword>
<evidence type="ECO:0000313" key="10">
    <source>
        <dbReference type="EMBL" id="CAL6114689.1"/>
    </source>
</evidence>
<dbReference type="InterPro" id="IPR004000">
    <property type="entry name" value="Actin"/>
</dbReference>
<dbReference type="CDD" id="cd13397">
    <property type="entry name" value="ASKHA_NBD_actin_Arp-T1-3"/>
    <property type="match status" value="1"/>
</dbReference>
<sequence length="365" mass="40769">MSQINSLVIDNGSGMMKAGFSGDDAPRSIFPAIVGRPRHQISLQGAEAKSLYVGDEALAKKSVLKITYPIERGRVIEWDDISRIWQHCFNNELRVDPSQFNCLLTEPPKNMKADREKTCQIMFEEFSVKGFYVQTQAVMALYASGRTTGLVLDSGDGVTHTVPVYEGYSLPHAIGRADVAGSDLTEWLQKCLQDQGMTCELETAKKIKEEHCFVSLDYESQSKEPPAPITYQLPDGNNIQLSNPLFKAPELLFKPELNGLEIEGIHRLVFNSIQKCDVDIRAELFNNILLSGGSTCFKQYEERLKKEIQNLVQGQGTSIEAPDDRIYSVFVGGSILSSLPTFESMWIKKDEFQEQGAVVANRKCI</sequence>
<dbReference type="Gene3D" id="3.90.640.10">
    <property type="entry name" value="Actin, Chain A, domain 4"/>
    <property type="match status" value="1"/>
</dbReference>
<evidence type="ECO:0000256" key="5">
    <source>
        <dbReference type="ARBA" id="ARBA00023212"/>
    </source>
</evidence>
<reference evidence="9 11" key="2">
    <citation type="submission" date="2024-07" db="EMBL/GenBank/DDBJ databases">
        <authorList>
            <person name="Akdeniz Z."/>
        </authorList>
    </citation>
    <scope>NUCLEOTIDE SEQUENCE [LARGE SCALE GENOMIC DNA]</scope>
</reference>
<evidence type="ECO:0000313" key="7">
    <source>
        <dbReference type="EMBL" id="CAI9950322.1"/>
    </source>
</evidence>
<dbReference type="EMBL" id="CAXDID020000816">
    <property type="protein sequence ID" value="CAL6114689.1"/>
    <property type="molecule type" value="Genomic_DNA"/>
</dbReference>
<protein>
    <submittedName>
        <fullName evidence="8">Actin</fullName>
    </submittedName>
</protein>
<dbReference type="Proteomes" id="UP001642409">
    <property type="component" value="Unassembled WGS sequence"/>
</dbReference>
<keyword evidence="2" id="KW-0963">Cytoplasm</keyword>
<keyword evidence="11" id="KW-1185">Reference proteome</keyword>
<dbReference type="PANTHER" id="PTHR11937">
    <property type="entry name" value="ACTIN"/>
    <property type="match status" value="1"/>
</dbReference>
<accession>A0AA86V019</accession>
<dbReference type="EMBL" id="CATOUU010000809">
    <property type="protein sequence ID" value="CAI9950322.1"/>
    <property type="molecule type" value="Genomic_DNA"/>
</dbReference>
<comment type="subcellular location">
    <subcellularLocation>
        <location evidence="1">Cytoplasm</location>
        <location evidence="1">Cytoskeleton</location>
    </subcellularLocation>
</comment>
<dbReference type="FunFam" id="3.30.420.40:FF:000148">
    <property type="entry name" value="Actin, alpha skeletal muscle"/>
    <property type="match status" value="1"/>
</dbReference>
<dbReference type="AlphaFoldDB" id="A0AA86V019"/>
<dbReference type="SMART" id="SM00268">
    <property type="entry name" value="ACTIN"/>
    <property type="match status" value="1"/>
</dbReference>
<evidence type="ECO:0000313" key="9">
    <source>
        <dbReference type="EMBL" id="CAL6108009.1"/>
    </source>
</evidence>
<dbReference type="EMBL" id="CAXDID020000644">
    <property type="protein sequence ID" value="CAL6108009.1"/>
    <property type="molecule type" value="Genomic_DNA"/>
</dbReference>
<evidence type="ECO:0000256" key="4">
    <source>
        <dbReference type="ARBA" id="ARBA00022840"/>
    </source>
</evidence>
<proteinExistence type="inferred from homology"/>
<gene>
    <name evidence="7" type="ORF">HINF_LOCUS37967</name>
    <name evidence="8" type="ORF">HINF_LOCUS62849</name>
    <name evidence="9" type="ORF">HINF_LOCUS74761</name>
    <name evidence="10" type="ORF">HINF_LOCUS78192</name>
</gene>
<dbReference type="Pfam" id="PF00022">
    <property type="entry name" value="Actin"/>
    <property type="match status" value="1"/>
</dbReference>
<comment type="caution">
    <text evidence="8">The sequence shown here is derived from an EMBL/GenBank/DDBJ whole genome shotgun (WGS) entry which is preliminary data.</text>
</comment>
<dbReference type="GO" id="GO:0005856">
    <property type="term" value="C:cytoskeleton"/>
    <property type="evidence" value="ECO:0007669"/>
    <property type="project" value="UniProtKB-SubCell"/>
</dbReference>
<evidence type="ECO:0000256" key="6">
    <source>
        <dbReference type="RuleBase" id="RU000487"/>
    </source>
</evidence>
<evidence type="ECO:0000313" key="11">
    <source>
        <dbReference type="Proteomes" id="UP001642409"/>
    </source>
</evidence>
<evidence type="ECO:0000313" key="8">
    <source>
        <dbReference type="EMBL" id="CAI9975204.1"/>
    </source>
</evidence>
<evidence type="ECO:0000256" key="3">
    <source>
        <dbReference type="ARBA" id="ARBA00022741"/>
    </source>
</evidence>
<keyword evidence="4" id="KW-0067">ATP-binding</keyword>
<evidence type="ECO:0000256" key="2">
    <source>
        <dbReference type="ARBA" id="ARBA00022490"/>
    </source>
</evidence>
<dbReference type="InterPro" id="IPR043129">
    <property type="entry name" value="ATPase_NBD"/>
</dbReference>
<keyword evidence="3" id="KW-0547">Nucleotide-binding</keyword>
<dbReference type="Gene3D" id="3.30.420.40">
    <property type="match status" value="2"/>
</dbReference>
<reference evidence="8" key="1">
    <citation type="submission" date="2023-06" db="EMBL/GenBank/DDBJ databases">
        <authorList>
            <person name="Kurt Z."/>
        </authorList>
    </citation>
    <scope>NUCLEOTIDE SEQUENCE</scope>
</reference>
<comment type="similarity">
    <text evidence="6">Belongs to the actin family.</text>
</comment>
<dbReference type="SUPFAM" id="SSF53067">
    <property type="entry name" value="Actin-like ATPase domain"/>
    <property type="match status" value="2"/>
</dbReference>
<name>A0AA86V019_9EUKA</name>